<keyword evidence="5" id="KW-0762">Sugar transport</keyword>
<dbReference type="PROSITE" id="PS50893">
    <property type="entry name" value="ABC_TRANSPORTER_2"/>
    <property type="match status" value="2"/>
</dbReference>
<protein>
    <submittedName>
        <fullName evidence="5">Simple sugar transport system ATP-binding protein</fullName>
    </submittedName>
</protein>
<feature type="domain" description="ABC transporter" evidence="4">
    <location>
        <begin position="246"/>
        <end position="500"/>
    </location>
</feature>
<dbReference type="InterPro" id="IPR050107">
    <property type="entry name" value="ABC_carbohydrate_import_ATPase"/>
</dbReference>
<name>A0ABU0JCL2_9HYPH</name>
<dbReference type="InterPro" id="IPR003593">
    <property type="entry name" value="AAA+_ATPase"/>
</dbReference>
<dbReference type="InterPro" id="IPR027417">
    <property type="entry name" value="P-loop_NTPase"/>
</dbReference>
<gene>
    <name evidence="5" type="ORF">QO011_005054</name>
</gene>
<dbReference type="SMART" id="SM00382">
    <property type="entry name" value="AAA"/>
    <property type="match status" value="1"/>
</dbReference>
<proteinExistence type="inferred from homology"/>
<evidence type="ECO:0000313" key="6">
    <source>
        <dbReference type="Proteomes" id="UP001242480"/>
    </source>
</evidence>
<dbReference type="PANTHER" id="PTHR43790">
    <property type="entry name" value="CARBOHYDRATE TRANSPORT ATP-BINDING PROTEIN MG119-RELATED"/>
    <property type="match status" value="1"/>
</dbReference>
<keyword evidence="5" id="KW-0813">Transport</keyword>
<dbReference type="SUPFAM" id="SSF52540">
    <property type="entry name" value="P-loop containing nucleoside triphosphate hydrolases"/>
    <property type="match status" value="2"/>
</dbReference>
<comment type="caution">
    <text evidence="5">The sequence shown here is derived from an EMBL/GenBank/DDBJ whole genome shotgun (WGS) entry which is preliminary data.</text>
</comment>
<sequence>MTAARAPAPLLSMTGIVRRYGTVRANDGIDLIVQTGEILGLLGENGSGKSTLMKVLFGMTPADAGEIAVRGRALAGHRPSDAMAAGIAMIHQHFMLVEAMTVVENVMLGWPAAGRVLRRAEMAARIREASRRFGLDLDPEARVADLPLGRRQRVEILKAVLREAELLVLDEPTSNLAPVEVAELLGVLRRLRGEGKGVVFITHKLPEVMEVCDRVVVLRGGRVAGAAPIAAVTPAELAEMMVGRDVTAPHVARTRPPGEVRLAVAGLAGPGLGPLTFEVRGGEVLGIAGVDGNGQIELVETLAGLRRAAAGSIALDGRELASASVAARVRAGMAYMPADRAATGLVRSLSIADNLMLRDSTRPPYARGAFLAPGRLQARARALMRDYDIRAPGPRVPAARLSGGNQQKIVVARELDRRPALLVAHQAAWGLDPGATRFVLERVLGLRDEGAAIVYVSSELDEVLDIADRVAVMADGGFAGVTAQGRADLARIGLWMSGRAA</sequence>
<evidence type="ECO:0000259" key="4">
    <source>
        <dbReference type="PROSITE" id="PS50893"/>
    </source>
</evidence>
<feature type="domain" description="ABC transporter" evidence="4">
    <location>
        <begin position="11"/>
        <end position="245"/>
    </location>
</feature>
<organism evidence="5 6">
    <name type="scientific">Labrys wisconsinensis</name>
    <dbReference type="NCBI Taxonomy" id="425677"/>
    <lineage>
        <taxon>Bacteria</taxon>
        <taxon>Pseudomonadati</taxon>
        <taxon>Pseudomonadota</taxon>
        <taxon>Alphaproteobacteria</taxon>
        <taxon>Hyphomicrobiales</taxon>
        <taxon>Xanthobacteraceae</taxon>
        <taxon>Labrys</taxon>
    </lineage>
</organism>
<evidence type="ECO:0000256" key="1">
    <source>
        <dbReference type="ARBA" id="ARBA00005417"/>
    </source>
</evidence>
<dbReference type="CDD" id="cd03216">
    <property type="entry name" value="ABC_Carb_Monos_I"/>
    <property type="match status" value="1"/>
</dbReference>
<evidence type="ECO:0000256" key="3">
    <source>
        <dbReference type="ARBA" id="ARBA00022840"/>
    </source>
</evidence>
<keyword evidence="6" id="KW-1185">Reference proteome</keyword>
<reference evidence="5 6" key="1">
    <citation type="submission" date="2023-07" db="EMBL/GenBank/DDBJ databases">
        <title>Genomic Encyclopedia of Type Strains, Phase IV (KMG-IV): sequencing the most valuable type-strain genomes for metagenomic binning, comparative biology and taxonomic classification.</title>
        <authorList>
            <person name="Goeker M."/>
        </authorList>
    </citation>
    <scope>NUCLEOTIDE SEQUENCE [LARGE SCALE GENOMIC DNA]</scope>
    <source>
        <strain evidence="5 6">DSM 19619</strain>
    </source>
</reference>
<dbReference type="InterPro" id="IPR003439">
    <property type="entry name" value="ABC_transporter-like_ATP-bd"/>
</dbReference>
<evidence type="ECO:0000313" key="5">
    <source>
        <dbReference type="EMBL" id="MDQ0472027.1"/>
    </source>
</evidence>
<dbReference type="Proteomes" id="UP001242480">
    <property type="component" value="Unassembled WGS sequence"/>
</dbReference>
<dbReference type="GO" id="GO:0005524">
    <property type="term" value="F:ATP binding"/>
    <property type="evidence" value="ECO:0007669"/>
    <property type="project" value="UniProtKB-KW"/>
</dbReference>
<dbReference type="PANTHER" id="PTHR43790:SF4">
    <property type="entry name" value="GUANOSINE IMPORT ATP-BINDING PROTEIN NUPO"/>
    <property type="match status" value="1"/>
</dbReference>
<dbReference type="Gene3D" id="3.40.50.300">
    <property type="entry name" value="P-loop containing nucleotide triphosphate hydrolases"/>
    <property type="match status" value="2"/>
</dbReference>
<dbReference type="CDD" id="cd03215">
    <property type="entry name" value="ABC_Carb_Monos_II"/>
    <property type="match status" value="1"/>
</dbReference>
<dbReference type="EMBL" id="JAUSVX010000010">
    <property type="protein sequence ID" value="MDQ0472027.1"/>
    <property type="molecule type" value="Genomic_DNA"/>
</dbReference>
<comment type="similarity">
    <text evidence="1">Belongs to the ABC transporter superfamily.</text>
</comment>
<dbReference type="InterPro" id="IPR017871">
    <property type="entry name" value="ABC_transporter-like_CS"/>
</dbReference>
<accession>A0ABU0JCL2</accession>
<dbReference type="PROSITE" id="PS00211">
    <property type="entry name" value="ABC_TRANSPORTER_1"/>
    <property type="match status" value="1"/>
</dbReference>
<keyword evidence="2" id="KW-0547">Nucleotide-binding</keyword>
<keyword evidence="3 5" id="KW-0067">ATP-binding</keyword>
<dbReference type="RefSeq" id="WP_307278137.1">
    <property type="nucleotide sequence ID" value="NZ_JAUSVX010000010.1"/>
</dbReference>
<evidence type="ECO:0000256" key="2">
    <source>
        <dbReference type="ARBA" id="ARBA00022741"/>
    </source>
</evidence>
<dbReference type="Pfam" id="PF00005">
    <property type="entry name" value="ABC_tran"/>
    <property type="match status" value="2"/>
</dbReference>